<sequence length="280" mass="31341">MEELRDFIYLDDVSVNSHLSSLGHGVPSAITESEEDQEEKSGSLAGKIWGIGGEGGYSKQDINSTQTKLEITAPYRFRDLLSTLKDKGIQIHENPDPEYRQSGDMVRLEGVIEPMALFKVEAAVKELSEIFSPDLVDDVHNINQEPGKDGWSKEQTQQIQSVASFVEKMTGEEIPLRMKTPGGHYGVPLDRTKMRKDPVKQFGDEKEFTVIGRIDRTLQSGESWDPVSASSAPEEYISEDTGEWSAQLRKISSQFNLQVEIKDWELSGPSAIIHPIGLFW</sequence>
<organism evidence="1 2">
    <name type="scientific">Haloarcula salinisoli</name>
    <dbReference type="NCBI Taxonomy" id="2487746"/>
    <lineage>
        <taxon>Archaea</taxon>
        <taxon>Methanobacteriati</taxon>
        <taxon>Methanobacteriota</taxon>
        <taxon>Stenosarchaea group</taxon>
        <taxon>Halobacteria</taxon>
        <taxon>Halobacteriales</taxon>
        <taxon>Haloarculaceae</taxon>
        <taxon>Haloarcula</taxon>
    </lineage>
</organism>
<dbReference type="Pfam" id="PF19952">
    <property type="entry name" value="DUF6414"/>
    <property type="match status" value="1"/>
</dbReference>
<dbReference type="RefSeq" id="WP_220588945.1">
    <property type="nucleotide sequence ID" value="NZ_RKLQ01000002.1"/>
</dbReference>
<gene>
    <name evidence="1" type="ORF">EGD98_13780</name>
</gene>
<keyword evidence="2" id="KW-1185">Reference proteome</keyword>
<evidence type="ECO:0000313" key="2">
    <source>
        <dbReference type="Proteomes" id="UP000783863"/>
    </source>
</evidence>
<protein>
    <submittedName>
        <fullName evidence="1">Uncharacterized protein</fullName>
    </submittedName>
</protein>
<dbReference type="InterPro" id="IPR045633">
    <property type="entry name" value="DUF6414"/>
</dbReference>
<dbReference type="Proteomes" id="UP000783863">
    <property type="component" value="Unassembled WGS sequence"/>
</dbReference>
<evidence type="ECO:0000313" key="1">
    <source>
        <dbReference type="EMBL" id="MBX0304742.1"/>
    </source>
</evidence>
<dbReference type="EMBL" id="RKLQ01000002">
    <property type="protein sequence ID" value="MBX0304742.1"/>
    <property type="molecule type" value="Genomic_DNA"/>
</dbReference>
<reference evidence="1" key="1">
    <citation type="submission" date="2021-06" db="EMBL/GenBank/DDBJ databases">
        <title>Halomicroarcula sp. F24A a new haloarchaeum isolated from saline soil.</title>
        <authorList>
            <person name="Duran-Viseras A."/>
            <person name="Sanchez-Porro C."/>
            <person name="Ventosa A."/>
        </authorList>
    </citation>
    <scope>NUCLEOTIDE SEQUENCE</scope>
    <source>
        <strain evidence="1">F24A</strain>
    </source>
</reference>
<accession>A0A8J7YFW1</accession>
<comment type="caution">
    <text evidence="1">The sequence shown here is derived from an EMBL/GenBank/DDBJ whole genome shotgun (WGS) entry which is preliminary data.</text>
</comment>
<proteinExistence type="predicted"/>
<dbReference type="AlphaFoldDB" id="A0A8J7YFW1"/>
<name>A0A8J7YFW1_9EURY</name>